<evidence type="ECO:0000256" key="8">
    <source>
        <dbReference type="RuleBase" id="RU004506"/>
    </source>
</evidence>
<dbReference type="CDD" id="cd06453">
    <property type="entry name" value="SufS_like"/>
    <property type="match status" value="1"/>
</dbReference>
<name>A0A369LPW7_9ACTN</name>
<dbReference type="RefSeq" id="WP_114615032.1">
    <property type="nucleotide sequence ID" value="NZ_PPTO01000003.1"/>
</dbReference>
<reference evidence="10 11" key="1">
    <citation type="journal article" date="2018" name="Elife">
        <title>Discovery and characterization of a prevalent human gut bacterial enzyme sufficient for the inactivation of a family of plant toxins.</title>
        <authorList>
            <person name="Koppel N."/>
            <person name="Bisanz J.E."/>
            <person name="Pandelia M.E."/>
            <person name="Turnbaugh P.J."/>
            <person name="Balskus E.P."/>
        </authorList>
    </citation>
    <scope>NUCLEOTIDE SEQUENCE [LARGE SCALE GENOMIC DNA]</scope>
    <source>
        <strain evidence="10 11">OB21 GAM31</strain>
    </source>
</reference>
<dbReference type="InterPro" id="IPR010970">
    <property type="entry name" value="Cys_dSase_SufS"/>
</dbReference>
<evidence type="ECO:0000256" key="7">
    <source>
        <dbReference type="RuleBase" id="RU004504"/>
    </source>
</evidence>
<comment type="caution">
    <text evidence="10">The sequence shown here is derived from an EMBL/GenBank/DDBJ whole genome shotgun (WGS) entry which is preliminary data.</text>
</comment>
<keyword evidence="5 8" id="KW-0663">Pyridoxal phosphate</keyword>
<dbReference type="InterPro" id="IPR015424">
    <property type="entry name" value="PyrdxlP-dep_Trfase"/>
</dbReference>
<comment type="cofactor">
    <cofactor evidence="1 7">
        <name>pyridoxal 5'-phosphate</name>
        <dbReference type="ChEBI" id="CHEBI:597326"/>
    </cofactor>
</comment>
<organism evidence="10 11">
    <name type="scientific">Slackia isoflavoniconvertens</name>
    <dbReference type="NCBI Taxonomy" id="572010"/>
    <lineage>
        <taxon>Bacteria</taxon>
        <taxon>Bacillati</taxon>
        <taxon>Actinomycetota</taxon>
        <taxon>Coriobacteriia</taxon>
        <taxon>Eggerthellales</taxon>
        <taxon>Eggerthellaceae</taxon>
        <taxon>Slackia</taxon>
    </lineage>
</organism>
<accession>A0A369LPW7</accession>
<dbReference type="Gene3D" id="3.40.640.10">
    <property type="entry name" value="Type I PLP-dependent aspartate aminotransferase-like (Major domain)"/>
    <property type="match status" value="1"/>
</dbReference>
<dbReference type="NCBIfam" id="TIGR01979">
    <property type="entry name" value="sufS"/>
    <property type="match status" value="1"/>
</dbReference>
<evidence type="ECO:0000313" key="11">
    <source>
        <dbReference type="Proteomes" id="UP000253975"/>
    </source>
</evidence>
<dbReference type="Proteomes" id="UP000253975">
    <property type="component" value="Unassembled WGS sequence"/>
</dbReference>
<dbReference type="InterPro" id="IPR015422">
    <property type="entry name" value="PyrdxlP-dep_Trfase_small"/>
</dbReference>
<dbReference type="SUPFAM" id="SSF53383">
    <property type="entry name" value="PLP-dependent transferases"/>
    <property type="match status" value="1"/>
</dbReference>
<dbReference type="Gene3D" id="3.90.1150.10">
    <property type="entry name" value="Aspartate Aminotransferase, domain 1"/>
    <property type="match status" value="1"/>
</dbReference>
<dbReference type="AlphaFoldDB" id="A0A369LPW7"/>
<evidence type="ECO:0000313" key="10">
    <source>
        <dbReference type="EMBL" id="RDB60296.1"/>
    </source>
</evidence>
<evidence type="ECO:0000256" key="2">
    <source>
        <dbReference type="ARBA" id="ARBA00010447"/>
    </source>
</evidence>
<dbReference type="Pfam" id="PF00266">
    <property type="entry name" value="Aminotran_5"/>
    <property type="match status" value="1"/>
</dbReference>
<dbReference type="InterPro" id="IPR015421">
    <property type="entry name" value="PyrdxlP-dep_Trfase_major"/>
</dbReference>
<evidence type="ECO:0000259" key="9">
    <source>
        <dbReference type="Pfam" id="PF00266"/>
    </source>
</evidence>
<dbReference type="GO" id="GO:0006534">
    <property type="term" value="P:cysteine metabolic process"/>
    <property type="evidence" value="ECO:0007669"/>
    <property type="project" value="UniProtKB-UniRule"/>
</dbReference>
<evidence type="ECO:0000256" key="3">
    <source>
        <dbReference type="ARBA" id="ARBA00012239"/>
    </source>
</evidence>
<evidence type="ECO:0000256" key="1">
    <source>
        <dbReference type="ARBA" id="ARBA00001933"/>
    </source>
</evidence>
<sequence length="442" mass="47673">MTETTNTAASACAIADAAHAAATSATAPDIVCAANIAENPYKRDFPLLANHPDLAFLDSAATAQRPKTVLDAQRRFYEEMNANALRGLYRLSVEATEAIDVARNRVARFIGAPKAQDVVMCRNASEALNIVAKAFAPTVLEPGDEVCITIMEHHSNLIPWQQACRTAGAKLVYLYPDENGIITPEEMDAKIGPKTKILSCVHVSNVLGIENPVKELGRRVHEQGGYFVVDGAQSVPHVKVDVTEIGCDFLAFSAHKLFGPFGMGVLWGKDELLNAMPPFLTGGEMIDNVTEQDATWAPVPEKFEAGTQDAAGIYATAAAVAYVESVGIDVIEAREKALVAYCMEELGKLDFVTIIGHPDANMHHGVVSFNVNGIHPHDVASILDMDQVAIRAGHHCAQPLLTWLGVENLACCRASLAFYNDKGDVDKLVAGLNRVWSMFHGE</sequence>
<dbReference type="GO" id="GO:0030170">
    <property type="term" value="F:pyridoxal phosphate binding"/>
    <property type="evidence" value="ECO:0007669"/>
    <property type="project" value="UniProtKB-UniRule"/>
</dbReference>
<comment type="similarity">
    <text evidence="2 8">Belongs to the class-V pyridoxal-phosphate-dependent aminotransferase family. Csd subfamily.</text>
</comment>
<dbReference type="PANTHER" id="PTHR43586">
    <property type="entry name" value="CYSTEINE DESULFURASE"/>
    <property type="match status" value="1"/>
</dbReference>
<dbReference type="GO" id="GO:0031071">
    <property type="term" value="F:cysteine desulfurase activity"/>
    <property type="evidence" value="ECO:0007669"/>
    <property type="project" value="UniProtKB-UniRule"/>
</dbReference>
<dbReference type="PROSITE" id="PS00595">
    <property type="entry name" value="AA_TRANSFER_CLASS_5"/>
    <property type="match status" value="1"/>
</dbReference>
<proteinExistence type="inferred from homology"/>
<dbReference type="InterPro" id="IPR000192">
    <property type="entry name" value="Aminotrans_V_dom"/>
</dbReference>
<dbReference type="PANTHER" id="PTHR43586:SF8">
    <property type="entry name" value="CYSTEINE DESULFURASE 1, CHLOROPLASTIC"/>
    <property type="match status" value="1"/>
</dbReference>
<comment type="catalytic activity">
    <reaction evidence="6 8">
        <text>(sulfur carrier)-H + L-cysteine = (sulfur carrier)-SH + L-alanine</text>
        <dbReference type="Rhea" id="RHEA:43892"/>
        <dbReference type="Rhea" id="RHEA-COMP:14737"/>
        <dbReference type="Rhea" id="RHEA-COMP:14739"/>
        <dbReference type="ChEBI" id="CHEBI:29917"/>
        <dbReference type="ChEBI" id="CHEBI:35235"/>
        <dbReference type="ChEBI" id="CHEBI:57972"/>
        <dbReference type="ChEBI" id="CHEBI:64428"/>
        <dbReference type="EC" id="2.8.1.7"/>
    </reaction>
</comment>
<dbReference type="EC" id="2.8.1.7" evidence="3 8"/>
<evidence type="ECO:0000256" key="4">
    <source>
        <dbReference type="ARBA" id="ARBA00022679"/>
    </source>
</evidence>
<dbReference type="InterPro" id="IPR020578">
    <property type="entry name" value="Aminotrans_V_PyrdxlP_BS"/>
</dbReference>
<protein>
    <recommendedName>
        <fullName evidence="3 8">Cysteine desulfurase</fullName>
        <ecNumber evidence="3 8">2.8.1.7</ecNumber>
    </recommendedName>
</protein>
<evidence type="ECO:0000256" key="6">
    <source>
        <dbReference type="ARBA" id="ARBA00050776"/>
    </source>
</evidence>
<feature type="domain" description="Aminotransferase class V" evidence="9">
    <location>
        <begin position="56"/>
        <end position="428"/>
    </location>
</feature>
<gene>
    <name evidence="10" type="ORF">C1881_02880</name>
</gene>
<keyword evidence="4 8" id="KW-0808">Transferase</keyword>
<dbReference type="EMBL" id="PPTO01000003">
    <property type="protein sequence ID" value="RDB60296.1"/>
    <property type="molecule type" value="Genomic_DNA"/>
</dbReference>
<evidence type="ECO:0000256" key="5">
    <source>
        <dbReference type="ARBA" id="ARBA00022898"/>
    </source>
</evidence>
<comment type="function">
    <text evidence="8">Catalyzes the removal of elemental sulfur and selenium atoms from L-cysteine, L-cystine, L-selenocysteine, and L-selenocystine to produce L-alanine.</text>
</comment>